<protein>
    <submittedName>
        <fullName evidence="1">Putative tick transposon</fullName>
    </submittedName>
</protein>
<feature type="non-terminal residue" evidence="1">
    <location>
        <position position="1"/>
    </location>
</feature>
<dbReference type="EMBL" id="GFAA01002617">
    <property type="protein sequence ID" value="JAU00818.1"/>
    <property type="molecule type" value="mRNA"/>
</dbReference>
<reference evidence="1" key="2">
    <citation type="journal article" date="2017" name="Front. Cell. Infect. Microbiol.">
        <title>Analysis of the Salivary Gland Transcriptome of Unfed and Partially Fed Amblyomma sculptum Ticks and Descriptive Proteome of the Saliva.</title>
        <authorList>
            <person name="Esteves E."/>
            <person name="Maruyama S.R."/>
            <person name="Kawahara R."/>
            <person name="Fujita A."/>
            <person name="Martins L.A."/>
            <person name="Righi A.A."/>
            <person name="Costa F.B."/>
            <person name="Palmisano G."/>
            <person name="Labruna M.B."/>
            <person name="Sa-Nunes A."/>
            <person name="Ribeiro J.M.C."/>
            <person name="Fogaca A.C."/>
        </authorList>
    </citation>
    <scope>NUCLEOTIDE SEQUENCE</scope>
</reference>
<name>A0A1E1XNB5_AMBSC</name>
<organism evidence="1">
    <name type="scientific">Amblyomma sculptum</name>
    <name type="common">Tick</name>
    <dbReference type="NCBI Taxonomy" id="1581419"/>
    <lineage>
        <taxon>Eukaryota</taxon>
        <taxon>Metazoa</taxon>
        <taxon>Ecdysozoa</taxon>
        <taxon>Arthropoda</taxon>
        <taxon>Chelicerata</taxon>
        <taxon>Arachnida</taxon>
        <taxon>Acari</taxon>
        <taxon>Parasitiformes</taxon>
        <taxon>Ixodida</taxon>
        <taxon>Ixodoidea</taxon>
        <taxon>Ixodidae</taxon>
        <taxon>Amblyomminae</taxon>
        <taxon>Amblyomma</taxon>
    </lineage>
</organism>
<evidence type="ECO:0000313" key="1">
    <source>
        <dbReference type="EMBL" id="JAU00818.1"/>
    </source>
</evidence>
<sequence length="148" mass="17099">YDDAENRLRRSNLLFFGITDELGETWAQSEERVVSFCSDKLDISIENHQIERAHRLGRFEVGKNRPIIVKLTHFKDKSGILLAGPKLKDTSFSIREDYSAKVRVARKKLFTYGQQNNASFKIRFDKLLIGKKVFTYNADTDSVVELKP</sequence>
<accession>A0A1E1XNB5</accession>
<dbReference type="Gene3D" id="3.30.70.1820">
    <property type="entry name" value="L1 transposable element, RRM domain"/>
    <property type="match status" value="1"/>
</dbReference>
<proteinExistence type="evidence at transcript level"/>
<reference evidence="1" key="1">
    <citation type="submission" date="2016-09" db="EMBL/GenBank/DDBJ databases">
        <authorList>
            <person name="Capua I."/>
            <person name="De Benedictis P."/>
            <person name="Joannis T."/>
            <person name="Lombin L.H."/>
            <person name="Cattoli G."/>
        </authorList>
    </citation>
    <scope>NUCLEOTIDE SEQUENCE</scope>
</reference>
<dbReference type="AlphaFoldDB" id="A0A1E1XNB5"/>